<dbReference type="Proteomes" id="UP000479710">
    <property type="component" value="Unassembled WGS sequence"/>
</dbReference>
<sequence length="67" mass="7356">MLTSCRRDSRRRHRRPSTQQRQRQGAAIAVEADGKQGRRPRQQGDGTAATLAGCREAALGTVKIALK</sequence>
<proteinExistence type="predicted"/>
<accession>A0A6G1F565</accession>
<feature type="region of interest" description="Disordered" evidence="1">
    <location>
        <begin position="1"/>
        <end position="49"/>
    </location>
</feature>
<gene>
    <name evidence="2" type="ORF">E2562_007463</name>
</gene>
<dbReference type="AlphaFoldDB" id="A0A6G1F565"/>
<organism evidence="2 3">
    <name type="scientific">Oryza meyeriana var. granulata</name>
    <dbReference type="NCBI Taxonomy" id="110450"/>
    <lineage>
        <taxon>Eukaryota</taxon>
        <taxon>Viridiplantae</taxon>
        <taxon>Streptophyta</taxon>
        <taxon>Embryophyta</taxon>
        <taxon>Tracheophyta</taxon>
        <taxon>Spermatophyta</taxon>
        <taxon>Magnoliopsida</taxon>
        <taxon>Liliopsida</taxon>
        <taxon>Poales</taxon>
        <taxon>Poaceae</taxon>
        <taxon>BOP clade</taxon>
        <taxon>Oryzoideae</taxon>
        <taxon>Oryzeae</taxon>
        <taxon>Oryzinae</taxon>
        <taxon>Oryza</taxon>
        <taxon>Oryza meyeriana</taxon>
    </lineage>
</organism>
<feature type="non-terminal residue" evidence="2">
    <location>
        <position position="67"/>
    </location>
</feature>
<reference evidence="2 3" key="1">
    <citation type="submission" date="2019-11" db="EMBL/GenBank/DDBJ databases">
        <title>Whole genome sequence of Oryza granulata.</title>
        <authorList>
            <person name="Li W."/>
        </authorList>
    </citation>
    <scope>NUCLEOTIDE SEQUENCE [LARGE SCALE GENOMIC DNA]</scope>
    <source>
        <strain evidence="3">cv. Menghai</strain>
        <tissue evidence="2">Leaf</tissue>
    </source>
</reference>
<dbReference type="EMBL" id="SPHZ02000001">
    <property type="protein sequence ID" value="KAF0931962.1"/>
    <property type="molecule type" value="Genomic_DNA"/>
</dbReference>
<name>A0A6G1F565_9ORYZ</name>
<evidence type="ECO:0000256" key="1">
    <source>
        <dbReference type="SAM" id="MobiDB-lite"/>
    </source>
</evidence>
<protein>
    <submittedName>
        <fullName evidence="2">Uncharacterized protein</fullName>
    </submittedName>
</protein>
<keyword evidence="3" id="KW-1185">Reference proteome</keyword>
<evidence type="ECO:0000313" key="2">
    <source>
        <dbReference type="EMBL" id="KAF0931962.1"/>
    </source>
</evidence>
<comment type="caution">
    <text evidence="2">The sequence shown here is derived from an EMBL/GenBank/DDBJ whole genome shotgun (WGS) entry which is preliminary data.</text>
</comment>
<evidence type="ECO:0000313" key="3">
    <source>
        <dbReference type="Proteomes" id="UP000479710"/>
    </source>
</evidence>